<dbReference type="AlphaFoldDB" id="A0A975GVX3"/>
<dbReference type="Proteomes" id="UP000663918">
    <property type="component" value="Chromosome"/>
</dbReference>
<gene>
    <name evidence="3" type="ORF">IFJ75_18425</name>
</gene>
<keyword evidence="1" id="KW-0812">Transmembrane</keyword>
<evidence type="ECO:0000313" key="3">
    <source>
        <dbReference type="EMBL" id="QTC91148.1"/>
    </source>
</evidence>
<accession>A0A975GVX3</accession>
<dbReference type="KEGG" id="bgoe:IFJ75_18425"/>
<dbReference type="InterPro" id="IPR018705">
    <property type="entry name" value="DUF2134_membrane"/>
</dbReference>
<organism evidence="3 4">
    <name type="scientific">Brevundimonas goettingensis</name>
    <dbReference type="NCBI Taxonomy" id="2774190"/>
    <lineage>
        <taxon>Bacteria</taxon>
        <taxon>Pseudomonadati</taxon>
        <taxon>Pseudomonadota</taxon>
        <taxon>Alphaproteobacteria</taxon>
        <taxon>Caulobacterales</taxon>
        <taxon>Caulobacteraceae</taxon>
        <taxon>Brevundimonas</taxon>
    </lineage>
</organism>
<keyword evidence="1" id="KW-1133">Transmembrane helix</keyword>
<evidence type="ECO:0000256" key="1">
    <source>
        <dbReference type="SAM" id="Phobius"/>
    </source>
</evidence>
<proteinExistence type="predicted"/>
<sequence>MRRLLSDRRGGIAVMAAVAGGLFCALAALTVDIGSLALHARQLQGAADLAALSGARDLDHAEAAARATAQANAGTGVAATVLKGRYVSDRTLAPAQRFTTDAPEPNAVRVTLTSQAPLYFGRWILGKNTLEITRSGTAATPGEPRALFSIGSRLAALDGGVANQLLSGLTGSSVSLSVMDYNALAAAKVNLLAFTDALAADIGIQAGDYDALLAHEVDAGQALRVLGALAGGQSSSALSRLGAAAVGTRLKVGDLIGAEADAAHGLAQGLDASVSAMDLAMAMLEIGGGDRQIALTTAAQTGIADLHIRLAIGERPNHSPWITVTSKGQPIVRTAQTRLYVRARTSQKLSGLAQVNLPILIELASSEARLDTMTCKPSRTVTLGVRPGLARADIGVVDETKLDDFKQTLTPAPATLMSVAGLVSLTGRATVEAADQGFKPLAFSDAEITAQTMKTVHATGLVNGVVVSLLQKLDVTVNIVGLPLGLGGLVSALGTLLAPLGPVLDAVINPILDALGLRFGEADVTVLGAVCPDGAGRPVLVG</sequence>
<dbReference type="EMBL" id="CP062222">
    <property type="protein sequence ID" value="QTC91148.1"/>
    <property type="molecule type" value="Genomic_DNA"/>
</dbReference>
<dbReference type="Pfam" id="PF09977">
    <property type="entry name" value="Tad_C"/>
    <property type="match status" value="1"/>
</dbReference>
<reference evidence="3" key="1">
    <citation type="submission" date="2020-09" db="EMBL/GenBank/DDBJ databases">
        <title>Brevundimonas sp. LVF2 isolated from a puddle in Goettingen, Germany.</title>
        <authorList>
            <person name="Friedrich I."/>
            <person name="Klassen A."/>
            <person name="Hannes N."/>
            <person name="Schneider D."/>
            <person name="Hertel R."/>
            <person name="Daniel R."/>
        </authorList>
    </citation>
    <scope>NUCLEOTIDE SEQUENCE</scope>
    <source>
        <strain evidence="3">LVF2</strain>
    </source>
</reference>
<feature type="domain" description="DUF2134" evidence="2">
    <location>
        <begin position="45"/>
        <end position="124"/>
    </location>
</feature>
<keyword evidence="4" id="KW-1185">Reference proteome</keyword>
<keyword evidence="1" id="KW-0472">Membrane</keyword>
<evidence type="ECO:0000313" key="4">
    <source>
        <dbReference type="Proteomes" id="UP000663918"/>
    </source>
</evidence>
<feature type="transmembrane region" description="Helical" evidence="1">
    <location>
        <begin position="12"/>
        <end position="31"/>
    </location>
</feature>
<evidence type="ECO:0000259" key="2">
    <source>
        <dbReference type="Pfam" id="PF09977"/>
    </source>
</evidence>
<name>A0A975GVX3_9CAUL</name>
<protein>
    <recommendedName>
        <fullName evidence="2">DUF2134 domain-containing protein</fullName>
    </recommendedName>
</protein>